<feature type="coiled-coil region" evidence="7">
    <location>
        <begin position="36"/>
        <end position="63"/>
    </location>
</feature>
<dbReference type="RefSeq" id="WP_127122549.1">
    <property type="nucleotide sequence ID" value="NZ_BHXQ01000003.1"/>
</dbReference>
<keyword evidence="6" id="KW-0131">Cell cycle</keyword>
<dbReference type="OrthoDB" id="9815492at2"/>
<dbReference type="Gene3D" id="6.10.250.660">
    <property type="match status" value="1"/>
</dbReference>
<dbReference type="NCBIfam" id="TIGR03544">
    <property type="entry name" value="DivI1A_domain"/>
    <property type="match status" value="1"/>
</dbReference>
<evidence type="ECO:0000256" key="1">
    <source>
        <dbReference type="ARBA" id="ARBA00004496"/>
    </source>
</evidence>
<keyword evidence="3" id="KW-0963">Cytoplasm</keyword>
<reference evidence="8 9" key="1">
    <citation type="submission" date="2018-11" db="EMBL/GenBank/DDBJ databases">
        <title>Chryseotalea sanarue gen. nov., sp., nov., a member of the family Cytophagaceae, isolated from a brackish lake in Hamamatsu Japan.</title>
        <authorList>
            <person name="Maejima Y."/>
            <person name="Iino T."/>
            <person name="Muraguchi Y."/>
            <person name="Fukuda K."/>
            <person name="Ohkuma M."/>
            <person name="Moriuchi R."/>
            <person name="Dohra H."/>
            <person name="Kimbara K."/>
            <person name="Shintani M."/>
        </authorList>
    </citation>
    <scope>NUCLEOTIDE SEQUENCE [LARGE SCALE GENOMIC DNA]</scope>
    <source>
        <strain evidence="8 9">Ys</strain>
    </source>
</reference>
<keyword evidence="9" id="KW-1185">Reference proteome</keyword>
<dbReference type="InterPro" id="IPR019933">
    <property type="entry name" value="DivIVA_domain"/>
</dbReference>
<protein>
    <submittedName>
        <fullName evidence="8">DivIVA domain-containing protein</fullName>
    </submittedName>
</protein>
<dbReference type="GO" id="GO:0005737">
    <property type="term" value="C:cytoplasm"/>
    <property type="evidence" value="ECO:0007669"/>
    <property type="project" value="UniProtKB-SubCell"/>
</dbReference>
<dbReference type="Proteomes" id="UP000288227">
    <property type="component" value="Unassembled WGS sequence"/>
</dbReference>
<proteinExistence type="inferred from homology"/>
<evidence type="ECO:0000313" key="8">
    <source>
        <dbReference type="EMBL" id="GCC51915.1"/>
    </source>
</evidence>
<comment type="similarity">
    <text evidence="2">Belongs to the DivIVA family.</text>
</comment>
<dbReference type="GO" id="GO:0051301">
    <property type="term" value="P:cell division"/>
    <property type="evidence" value="ECO:0007669"/>
    <property type="project" value="UniProtKB-KW"/>
</dbReference>
<evidence type="ECO:0000313" key="9">
    <source>
        <dbReference type="Proteomes" id="UP000288227"/>
    </source>
</evidence>
<comment type="subcellular location">
    <subcellularLocation>
        <location evidence="1">Cytoplasm</location>
    </subcellularLocation>
</comment>
<evidence type="ECO:0000256" key="7">
    <source>
        <dbReference type="SAM" id="Coils"/>
    </source>
</evidence>
<feature type="coiled-coil region" evidence="7">
    <location>
        <begin position="97"/>
        <end position="171"/>
    </location>
</feature>
<dbReference type="PANTHER" id="PTHR35794:SF2">
    <property type="entry name" value="CELL DIVISION PROTEIN DIVIVA"/>
    <property type="match status" value="1"/>
</dbReference>
<evidence type="ECO:0000256" key="3">
    <source>
        <dbReference type="ARBA" id="ARBA00022490"/>
    </source>
</evidence>
<dbReference type="EMBL" id="BHXQ01000003">
    <property type="protein sequence ID" value="GCC51915.1"/>
    <property type="molecule type" value="Genomic_DNA"/>
</dbReference>
<keyword evidence="4" id="KW-0132">Cell division</keyword>
<dbReference type="InterPro" id="IPR007793">
    <property type="entry name" value="DivIVA_fam"/>
</dbReference>
<evidence type="ECO:0000256" key="4">
    <source>
        <dbReference type="ARBA" id="ARBA00022618"/>
    </source>
</evidence>
<accession>A0A401UAK3</accession>
<evidence type="ECO:0000256" key="2">
    <source>
        <dbReference type="ARBA" id="ARBA00009008"/>
    </source>
</evidence>
<sequence length="240" mass="27626">MRVTPLDIRQKSFEKNFRGYDKDEVNAFLLTLSQEWQRTLDEVKEMKLKLEGAEKEVAKLREVESSLYKTLKTAEDTGANVIEQARQAADLHLRESNMRAEAMLSEAKSKAKDTIEESDMKAKEILAEMEDRLKLMVENYKRLETSREDLMADMKRIANDAIERVERARAQTKSFDADQHLKVVRSQLKKQNVPMAETKPEIISQEVKETLIHKEVVVEQSTVSMAGAKPVFKSFFDEIG</sequence>
<gene>
    <name evidence="8" type="ORF">SanaruYs_21440</name>
</gene>
<comment type="caution">
    <text evidence="8">The sequence shown here is derived from an EMBL/GenBank/DDBJ whole genome shotgun (WGS) entry which is preliminary data.</text>
</comment>
<evidence type="ECO:0000256" key="5">
    <source>
        <dbReference type="ARBA" id="ARBA00023054"/>
    </source>
</evidence>
<dbReference type="Pfam" id="PF05103">
    <property type="entry name" value="DivIVA"/>
    <property type="match status" value="1"/>
</dbReference>
<keyword evidence="5 7" id="KW-0175">Coiled coil</keyword>
<evidence type="ECO:0000256" key="6">
    <source>
        <dbReference type="ARBA" id="ARBA00023306"/>
    </source>
</evidence>
<dbReference type="PANTHER" id="PTHR35794">
    <property type="entry name" value="CELL DIVISION PROTEIN DIVIVA"/>
    <property type="match status" value="1"/>
</dbReference>
<organism evidence="8 9">
    <name type="scientific">Chryseotalea sanaruensis</name>
    <dbReference type="NCBI Taxonomy" id="2482724"/>
    <lineage>
        <taxon>Bacteria</taxon>
        <taxon>Pseudomonadati</taxon>
        <taxon>Bacteroidota</taxon>
        <taxon>Cytophagia</taxon>
        <taxon>Cytophagales</taxon>
        <taxon>Chryseotaleaceae</taxon>
        <taxon>Chryseotalea</taxon>
    </lineage>
</organism>
<dbReference type="AlphaFoldDB" id="A0A401UAK3"/>
<name>A0A401UAK3_9BACT</name>